<dbReference type="AlphaFoldDB" id="I0W5K3"/>
<dbReference type="Pfam" id="PF13477">
    <property type="entry name" value="Glyco_trans_4_2"/>
    <property type="match status" value="1"/>
</dbReference>
<protein>
    <submittedName>
        <fullName evidence="3">Alpha-D-QuiNAc alpha-1,3-galactosyltransferase</fullName>
    </submittedName>
</protein>
<dbReference type="EMBL" id="AJJU01000040">
    <property type="protein sequence ID" value="EID71669.1"/>
    <property type="molecule type" value="Genomic_DNA"/>
</dbReference>
<dbReference type="Gene3D" id="3.40.50.2000">
    <property type="entry name" value="Glycogen Phosphorylase B"/>
    <property type="match status" value="2"/>
</dbReference>
<name>I0W5K3_9FLAO</name>
<evidence type="ECO:0000259" key="2">
    <source>
        <dbReference type="Pfam" id="PF13477"/>
    </source>
</evidence>
<dbReference type="PANTHER" id="PTHR12526:SF638">
    <property type="entry name" value="SPORE COAT PROTEIN SA"/>
    <property type="match status" value="1"/>
</dbReference>
<feature type="domain" description="Glycosyl transferase family 1" evidence="1">
    <location>
        <begin position="187"/>
        <end position="343"/>
    </location>
</feature>
<feature type="domain" description="Glycosyltransferase subfamily 4-like N-terminal" evidence="2">
    <location>
        <begin position="2"/>
        <end position="144"/>
    </location>
</feature>
<dbReference type="InterPro" id="IPR001296">
    <property type="entry name" value="Glyco_trans_1"/>
</dbReference>
<dbReference type="GO" id="GO:0016757">
    <property type="term" value="F:glycosyltransferase activity"/>
    <property type="evidence" value="ECO:0007669"/>
    <property type="project" value="UniProtKB-KW"/>
</dbReference>
<dbReference type="STRING" id="946077.W5A_13240"/>
<proteinExistence type="predicted"/>
<dbReference type="SUPFAM" id="SSF53756">
    <property type="entry name" value="UDP-Glycosyltransferase/glycogen phosphorylase"/>
    <property type="match status" value="1"/>
</dbReference>
<gene>
    <name evidence="3" type="ORF">W5A_13240</name>
</gene>
<keyword evidence="4" id="KW-1185">Reference proteome</keyword>
<dbReference type="PATRIC" id="fig|946077.3.peg.2675"/>
<reference evidence="3 4" key="1">
    <citation type="journal article" date="2012" name="J. Bacteriol.">
        <title>Genome Sequence of the Halotolerant Bacterium Imtechella halotolerans K1T.</title>
        <authorList>
            <person name="Kumar S."/>
            <person name="Vikram S."/>
            <person name="Subramanian S."/>
            <person name="Raghava G.P."/>
            <person name="Pinnaka A.K."/>
        </authorList>
    </citation>
    <scope>NUCLEOTIDE SEQUENCE [LARGE SCALE GENOMIC DNA]</scope>
    <source>
        <strain evidence="3 4">K1</strain>
    </source>
</reference>
<dbReference type="Pfam" id="PF00534">
    <property type="entry name" value="Glycos_transf_1"/>
    <property type="match status" value="1"/>
</dbReference>
<keyword evidence="3" id="KW-0328">Glycosyltransferase</keyword>
<evidence type="ECO:0000259" key="1">
    <source>
        <dbReference type="Pfam" id="PF00534"/>
    </source>
</evidence>
<dbReference type="CDD" id="cd03808">
    <property type="entry name" value="GT4_CapM-like"/>
    <property type="match status" value="1"/>
</dbReference>
<accession>I0W5K3</accession>
<evidence type="ECO:0000313" key="4">
    <source>
        <dbReference type="Proteomes" id="UP000005938"/>
    </source>
</evidence>
<comment type="caution">
    <text evidence="3">The sequence shown here is derived from an EMBL/GenBank/DDBJ whole genome shotgun (WGS) entry which is preliminary data.</text>
</comment>
<organism evidence="3 4">
    <name type="scientific">Imtechella halotolerans K1</name>
    <dbReference type="NCBI Taxonomy" id="946077"/>
    <lineage>
        <taxon>Bacteria</taxon>
        <taxon>Pseudomonadati</taxon>
        <taxon>Bacteroidota</taxon>
        <taxon>Flavobacteriia</taxon>
        <taxon>Flavobacteriales</taxon>
        <taxon>Flavobacteriaceae</taxon>
        <taxon>Imtechella</taxon>
    </lineage>
</organism>
<dbReference type="PANTHER" id="PTHR12526">
    <property type="entry name" value="GLYCOSYLTRANSFERASE"/>
    <property type="match status" value="1"/>
</dbReference>
<dbReference type="Proteomes" id="UP000005938">
    <property type="component" value="Unassembled WGS sequence"/>
</dbReference>
<dbReference type="eggNOG" id="COG0438">
    <property type="taxonomic scope" value="Bacteria"/>
</dbReference>
<dbReference type="InterPro" id="IPR028098">
    <property type="entry name" value="Glyco_trans_4-like_N"/>
</dbReference>
<sequence>MANVDWFVISHRLCIAREASKQGWDVFVACEDTGRKNEIEVDGITFVDFKFSRSGTNPLNEIITLSKFLKLYKEINPDVVHHVTLKPVTYGTLVGKFLKVKGILNAVSGLGYNFTGDRKGVVQTLMIKLMRFGFNRRNVTFIFQNEDDQKALDELKITTIKNKVERIKGSGVDLDIFSESEFPSFDRIKVLLPVRMLWDKGVKELREASGLLKNKYKDKFQFILAGMADEDNKAGVPAQYLQEWQDGDYVKWIGYQKDMVSVYHDSHIVVLPSYREGMPKTLIEACAIGRPIITTDAIGCRECVDEGINGYKVPVYSIKELAEAIEKLALDQGAIIKMGKASRLKAEREFDVKNVVQKHLSIYEDLKSNLK</sequence>
<evidence type="ECO:0000313" key="3">
    <source>
        <dbReference type="EMBL" id="EID71669.1"/>
    </source>
</evidence>
<keyword evidence="3" id="KW-0808">Transferase</keyword>